<proteinExistence type="predicted"/>
<feature type="signal peptide" evidence="1">
    <location>
        <begin position="1"/>
        <end position="27"/>
    </location>
</feature>
<dbReference type="RefSeq" id="WP_165239821.1">
    <property type="nucleotide sequence ID" value="NZ_JAAKZV010000099.1"/>
</dbReference>
<evidence type="ECO:0008006" key="4">
    <source>
        <dbReference type="Google" id="ProtNLM"/>
    </source>
</evidence>
<dbReference type="Pfam" id="PF03995">
    <property type="entry name" value="Inhibitor_I36"/>
    <property type="match status" value="1"/>
</dbReference>
<evidence type="ECO:0000313" key="3">
    <source>
        <dbReference type="Proteomes" id="UP000481583"/>
    </source>
</evidence>
<dbReference type="Gene3D" id="2.60.20.10">
    <property type="entry name" value="Crystallins"/>
    <property type="match status" value="1"/>
</dbReference>
<name>A0A6G4U462_9ACTN</name>
<protein>
    <recommendedName>
        <fullName evidence="4">Peptidase inhibitor family I36</fullName>
    </recommendedName>
</protein>
<organism evidence="2 3">
    <name type="scientific">Streptomyces coryli</name>
    <dbReference type="NCBI Taxonomy" id="1128680"/>
    <lineage>
        <taxon>Bacteria</taxon>
        <taxon>Bacillati</taxon>
        <taxon>Actinomycetota</taxon>
        <taxon>Actinomycetes</taxon>
        <taxon>Kitasatosporales</taxon>
        <taxon>Streptomycetaceae</taxon>
        <taxon>Streptomyces</taxon>
    </lineage>
</organism>
<keyword evidence="3" id="KW-1185">Reference proteome</keyword>
<dbReference type="AlphaFoldDB" id="A0A6G4U462"/>
<gene>
    <name evidence="2" type="ORF">G5C51_21710</name>
</gene>
<reference evidence="2 3" key="1">
    <citation type="submission" date="2020-02" db="EMBL/GenBank/DDBJ databases">
        <title>Whole-genome analyses of novel actinobacteria.</title>
        <authorList>
            <person name="Sahin N."/>
        </authorList>
    </citation>
    <scope>NUCLEOTIDE SEQUENCE [LARGE SCALE GENOMIC DNA]</scope>
    <source>
        <strain evidence="2 3">A7024</strain>
    </source>
</reference>
<dbReference type="EMBL" id="JAAKZV010000099">
    <property type="protein sequence ID" value="NGN66506.1"/>
    <property type="molecule type" value="Genomic_DNA"/>
</dbReference>
<accession>A0A6G4U462</accession>
<feature type="chain" id="PRO_5026102906" description="Peptidase inhibitor family I36" evidence="1">
    <location>
        <begin position="28"/>
        <end position="112"/>
    </location>
</feature>
<sequence length="112" mass="11831">MRNKLIALGGTALIAMLPLLATESASAAEKCREGSVCTWSKNNFGGTKKTSGLNPSAGCKTSWGGKTVSNQTKRTIKVYSGNSCNGQMEILEPNHWGQTEAGDTIRSIRVVG</sequence>
<evidence type="ECO:0000313" key="2">
    <source>
        <dbReference type="EMBL" id="NGN66506.1"/>
    </source>
</evidence>
<evidence type="ECO:0000256" key="1">
    <source>
        <dbReference type="SAM" id="SignalP"/>
    </source>
</evidence>
<keyword evidence="1" id="KW-0732">Signal</keyword>
<comment type="caution">
    <text evidence="2">The sequence shown here is derived from an EMBL/GenBank/DDBJ whole genome shotgun (WGS) entry which is preliminary data.</text>
</comment>
<dbReference type="Proteomes" id="UP000481583">
    <property type="component" value="Unassembled WGS sequence"/>
</dbReference>